<dbReference type="Pfam" id="PF24883">
    <property type="entry name" value="NPHP3_N"/>
    <property type="match status" value="1"/>
</dbReference>
<dbReference type="Proteomes" id="UP001213000">
    <property type="component" value="Unassembled WGS sequence"/>
</dbReference>
<feature type="region of interest" description="Disordered" evidence="2">
    <location>
        <begin position="63"/>
        <end position="84"/>
    </location>
</feature>
<dbReference type="SUPFAM" id="SSF52540">
    <property type="entry name" value="P-loop containing nucleoside triphosphate hydrolases"/>
    <property type="match status" value="1"/>
</dbReference>
<organism evidence="4 5">
    <name type="scientific">Leucocoprinus birnbaumii</name>
    <dbReference type="NCBI Taxonomy" id="56174"/>
    <lineage>
        <taxon>Eukaryota</taxon>
        <taxon>Fungi</taxon>
        <taxon>Dikarya</taxon>
        <taxon>Basidiomycota</taxon>
        <taxon>Agaricomycotina</taxon>
        <taxon>Agaricomycetes</taxon>
        <taxon>Agaricomycetidae</taxon>
        <taxon>Agaricales</taxon>
        <taxon>Agaricineae</taxon>
        <taxon>Agaricaceae</taxon>
        <taxon>Leucocoprinus</taxon>
    </lineage>
</organism>
<evidence type="ECO:0000256" key="2">
    <source>
        <dbReference type="SAM" id="MobiDB-lite"/>
    </source>
</evidence>
<dbReference type="InterPro" id="IPR056884">
    <property type="entry name" value="NPHP3-like_N"/>
</dbReference>
<keyword evidence="5" id="KW-1185">Reference proteome</keyword>
<evidence type="ECO:0000313" key="4">
    <source>
        <dbReference type="EMBL" id="KAJ3565646.1"/>
    </source>
</evidence>
<dbReference type="EMBL" id="JANIEX010000552">
    <property type="protein sequence ID" value="KAJ3565646.1"/>
    <property type="molecule type" value="Genomic_DNA"/>
</dbReference>
<gene>
    <name evidence="4" type="ORF">NP233_g7500</name>
</gene>
<evidence type="ECO:0000256" key="1">
    <source>
        <dbReference type="ARBA" id="ARBA00022737"/>
    </source>
</evidence>
<protein>
    <recommendedName>
        <fullName evidence="3">Nephrocystin 3-like N-terminal domain-containing protein</fullName>
    </recommendedName>
</protein>
<sequence length="939" mass="105648">MHQLAVMRADDQSFSYILAPSAMPADLSFFAVFAVFHDHHCATRSSVSPRKYLLRMKRVLSRSVSNEPQDHHTKKVRELSPENSAEQIWQGTSSGYIGGPIEESSTTYTTYIPPGSREETFWNSAGPASHINHYSQAQAVSYISLDIAPSERLDSQSCASTAPMSVDDHWTPLPNPLPPVHPGTYVGATTISSPDYGTGPARASFYSVCPIASLFSHGRANYAPPRATQPMFRQQEMYDTSAAFNSGSNAVVDDVMLVENMGGTGPSQARVSTGSFYKAQNVVINQPTMIENAISSTSGKPVLEILMPYTDSRAHVDSSARHPPPRCHPDTRKHILGKLTADFNNPGRQFNMIWLRGPAGTGKSAVAQTFAMRSEELGRHGASYFFSRPRGWNKYVTVIPSLIYQLAVNCPPYRNLVANAIANDPHILDKSPPVQFTKLIIHPFHTLQTRDHGRQRILVPFLVALDGLDECESEEAQLELINMIADAVRLHKDLPLFWVICSRIEEHLQIAFTRIAECGRETLAIDAECRDDVERFLRSEFAEIRSKYCNSVPANWPSESDFGVVLRAVNGLFIFGSTVMKDIGSPEYANPIQRLQILISFLKNVEQTAATNPLKALDLFYTCILSDIPEAIFPITWRILAFFIYMPEVYEAEKPRSAQALSNFLDLDQASFYTTLRQLHSVISIPTPEDAFTTPLQFYHASFQDFLLDPQRSGKFFISEQKARVEVLKSILLWHESDSVQFHAADGKVRFAGPCLYNPFPNLKWVSERNHGTISALISNYAADERACWGLFHDLDQNTLEPELLSFCQQLDYRYLDLGSNAIYFIDGFLSWVLNQDPLGGPFRTQPCDDIDRQLLSYMNMVTGKPARPATLQGLWHSWDDQSRNVEFVEYFFIGEGSKSIIVWNQSLDWDLDVRVLDYDKAPTPEMIAKMREYGYEFP</sequence>
<proteinExistence type="predicted"/>
<name>A0AAD5VUK5_9AGAR</name>
<feature type="compositionally biased region" description="Basic and acidic residues" evidence="2">
    <location>
        <begin position="68"/>
        <end position="80"/>
    </location>
</feature>
<reference evidence="4" key="1">
    <citation type="submission" date="2022-07" db="EMBL/GenBank/DDBJ databases">
        <title>Genome Sequence of Leucocoprinus birnbaumii.</title>
        <authorList>
            <person name="Buettner E."/>
        </authorList>
    </citation>
    <scope>NUCLEOTIDE SEQUENCE</scope>
    <source>
        <strain evidence="4">VT141</strain>
    </source>
</reference>
<feature type="domain" description="Nephrocystin 3-like N-terminal" evidence="3">
    <location>
        <begin position="350"/>
        <end position="503"/>
    </location>
</feature>
<comment type="caution">
    <text evidence="4">The sequence shown here is derived from an EMBL/GenBank/DDBJ whole genome shotgun (WGS) entry which is preliminary data.</text>
</comment>
<keyword evidence="1" id="KW-0677">Repeat</keyword>
<dbReference type="PANTHER" id="PTHR10039">
    <property type="entry name" value="AMELOGENIN"/>
    <property type="match status" value="1"/>
</dbReference>
<accession>A0AAD5VUK5</accession>
<evidence type="ECO:0000259" key="3">
    <source>
        <dbReference type="Pfam" id="PF24883"/>
    </source>
</evidence>
<dbReference type="AlphaFoldDB" id="A0AAD5VUK5"/>
<dbReference type="InterPro" id="IPR027417">
    <property type="entry name" value="P-loop_NTPase"/>
</dbReference>
<evidence type="ECO:0000313" key="5">
    <source>
        <dbReference type="Proteomes" id="UP001213000"/>
    </source>
</evidence>